<organism evidence="2">
    <name type="scientific">Fopius arisanus</name>
    <dbReference type="NCBI Taxonomy" id="64838"/>
    <lineage>
        <taxon>Eukaryota</taxon>
        <taxon>Metazoa</taxon>
        <taxon>Ecdysozoa</taxon>
        <taxon>Arthropoda</taxon>
        <taxon>Hexapoda</taxon>
        <taxon>Insecta</taxon>
        <taxon>Pterygota</taxon>
        <taxon>Neoptera</taxon>
        <taxon>Endopterygota</taxon>
        <taxon>Hymenoptera</taxon>
        <taxon>Apocrita</taxon>
        <taxon>Ichneumonoidea</taxon>
        <taxon>Braconidae</taxon>
        <taxon>Opiinae</taxon>
        <taxon>Fopius</taxon>
    </lineage>
</organism>
<feature type="region of interest" description="Disordered" evidence="1">
    <location>
        <begin position="379"/>
        <end position="400"/>
    </location>
</feature>
<feature type="compositionally biased region" description="Basic and acidic residues" evidence="1">
    <location>
        <begin position="275"/>
        <end position="285"/>
    </location>
</feature>
<keyword evidence="3" id="KW-1185">Reference proteome</keyword>
<evidence type="ECO:0000256" key="1">
    <source>
        <dbReference type="SAM" id="MobiDB-lite"/>
    </source>
</evidence>
<feature type="compositionally biased region" description="Basic and acidic residues" evidence="1">
    <location>
        <begin position="293"/>
        <end position="302"/>
    </location>
</feature>
<dbReference type="OrthoDB" id="7701454at2759"/>
<dbReference type="GeneID" id="105273991"/>
<gene>
    <name evidence="4" type="primary">LOC105273991</name>
    <name evidence="2" type="ORF">g.6979</name>
</gene>
<name>A0A0C9RYF6_9HYME</name>
<feature type="region of interest" description="Disordered" evidence="1">
    <location>
        <begin position="440"/>
        <end position="460"/>
    </location>
</feature>
<feature type="compositionally biased region" description="Polar residues" evidence="1">
    <location>
        <begin position="111"/>
        <end position="123"/>
    </location>
</feature>
<sequence length="611" mass="69119">MGQAWCKERSNKAQDSKSPLDRVFLRCAHRIYPSLKEEGSVLGGATQRVTSSEIGYAGSPSRELLTRGCSIDSVDRPFQPSDWVDVNLEVPSTPRASSVMTNRTLDTTLYHTASPTTSYSNLKDVTPIPPPRSKKKNRRRPLPPKPSESYESLETEIAPKDSKEPLYSSVKFPTGKKKEVREYKIYEIERVIPNAVVSGWKSAERLSSHEKTSIKSKSSSTVSLPNYNQLEASRYEDEDEKSSEEKQTSPLDQFTDLPVDGLRLDKGKTSTPLKQDIKDEPRTPVKVDGWFLHPDKGTRFEDSPAPEENGTIDEETMENRSFTKNTYENPFFEIPVDEMKKTHSLNRHREVQSTKNLRRSLSNDTELFDNFEDRNTLALRVDPSSPSQSDSSPRVLTRSISEESFPSALMEDPDEIDFFEDKVVKDTKNEITKIREELEAVKNEVKTPPSSPEPKIKPELQSNDHSTLLKVLRDEADDSNLSSMTPSLTELSAALSDMLEKQDEHLEVHEQPLEYKHIPEKSIEIPIEPKIIPLIVEETPPEMVNIDLTNGNAINGFEKINKTNHDIESPPKPSRLHRIIQTPSPESPDNIPTPPRRRNRSSSGALNDRLI</sequence>
<evidence type="ECO:0000313" key="4">
    <source>
        <dbReference type="RefSeq" id="XP_011315066.1"/>
    </source>
</evidence>
<dbReference type="AlphaFoldDB" id="A0A0C9RYF6"/>
<evidence type="ECO:0000313" key="3">
    <source>
        <dbReference type="Proteomes" id="UP000694866"/>
    </source>
</evidence>
<feature type="region of interest" description="Disordered" evidence="1">
    <location>
        <begin position="205"/>
        <end position="326"/>
    </location>
</feature>
<feature type="compositionally biased region" description="Basic residues" evidence="1">
    <location>
        <begin position="132"/>
        <end position="142"/>
    </location>
</feature>
<proteinExistence type="predicted"/>
<dbReference type="Proteomes" id="UP000694866">
    <property type="component" value="Unplaced"/>
</dbReference>
<reference evidence="2" key="1">
    <citation type="submission" date="2015-01" db="EMBL/GenBank/DDBJ databases">
        <title>Transcriptome Assembly of Fopius arisanus.</title>
        <authorList>
            <person name="Geib S."/>
        </authorList>
    </citation>
    <scope>NUCLEOTIDE SEQUENCE</scope>
</reference>
<evidence type="ECO:0000313" key="2">
    <source>
        <dbReference type="EMBL" id="JAG82768.1"/>
    </source>
</evidence>
<dbReference type="KEGG" id="fas:105273991"/>
<accession>A0A0C9RYF6</accession>
<accession>A0A9R1TUB2</accession>
<protein>
    <submittedName>
        <fullName evidence="4">Synaptotagmin-like protein 2 isoform X1</fullName>
    </submittedName>
</protein>
<feature type="compositionally biased region" description="Low complexity" evidence="1">
    <location>
        <begin position="382"/>
        <end position="393"/>
    </location>
</feature>
<feature type="region of interest" description="Disordered" evidence="1">
    <location>
        <begin position="111"/>
        <end position="169"/>
    </location>
</feature>
<feature type="region of interest" description="Disordered" evidence="1">
    <location>
        <begin position="563"/>
        <end position="611"/>
    </location>
</feature>
<dbReference type="EMBL" id="GBYB01013001">
    <property type="protein sequence ID" value="JAG82768.1"/>
    <property type="molecule type" value="Transcribed_RNA"/>
</dbReference>
<reference evidence="4" key="2">
    <citation type="submission" date="2025-04" db="UniProtKB">
        <authorList>
            <consortium name="RefSeq"/>
        </authorList>
    </citation>
    <scope>IDENTIFICATION</scope>
    <source>
        <strain evidence="4">USDA-PBARC FA_bdor</strain>
        <tissue evidence="4">Whole organism</tissue>
    </source>
</reference>
<dbReference type="RefSeq" id="XP_011315066.1">
    <property type="nucleotide sequence ID" value="XM_011316764.1"/>
</dbReference>